<proteinExistence type="predicted"/>
<name>A0A7Y0E2R0_9PROT</name>
<sequence>MLAGILTTAAFIPQVLKCWRSRSTADISLIMFSTMTTGVFLWLVYGLFLNSPSLIVANSVTLILSGAILFMKVRFG</sequence>
<dbReference type="InterPro" id="IPR047662">
    <property type="entry name" value="SemiSWEET"/>
</dbReference>
<dbReference type="GO" id="GO:0016020">
    <property type="term" value="C:membrane"/>
    <property type="evidence" value="ECO:0007669"/>
    <property type="project" value="UniProtKB-SubCell"/>
</dbReference>
<dbReference type="GO" id="GO:0051119">
    <property type="term" value="F:sugar transmembrane transporter activity"/>
    <property type="evidence" value="ECO:0007669"/>
    <property type="project" value="InterPro"/>
</dbReference>
<dbReference type="Proteomes" id="UP000539372">
    <property type="component" value="Unassembled WGS sequence"/>
</dbReference>
<evidence type="ECO:0000313" key="6">
    <source>
        <dbReference type="EMBL" id="NMM46121.1"/>
    </source>
</evidence>
<comment type="subcellular location">
    <subcellularLocation>
        <location evidence="1">Membrane</location>
        <topology evidence="1">Multi-pass membrane protein</topology>
    </subcellularLocation>
</comment>
<dbReference type="AlphaFoldDB" id="A0A7Y0E2R0"/>
<accession>A0A7Y0E2R0</accession>
<evidence type="ECO:0000256" key="4">
    <source>
        <dbReference type="ARBA" id="ARBA00023136"/>
    </source>
</evidence>
<keyword evidence="3 5" id="KW-1133">Transmembrane helix</keyword>
<evidence type="ECO:0000256" key="5">
    <source>
        <dbReference type="SAM" id="Phobius"/>
    </source>
</evidence>
<evidence type="ECO:0000256" key="3">
    <source>
        <dbReference type="ARBA" id="ARBA00022989"/>
    </source>
</evidence>
<reference evidence="6 7" key="1">
    <citation type="submission" date="2020-04" db="EMBL/GenBank/DDBJ databases">
        <title>Rhodospirillaceae bacterium KN72 isolated from deep sea.</title>
        <authorList>
            <person name="Zhang D.-C."/>
        </authorList>
    </citation>
    <scope>NUCLEOTIDE SEQUENCE [LARGE SCALE GENOMIC DNA]</scope>
    <source>
        <strain evidence="6 7">KN72</strain>
    </source>
</reference>
<comment type="caution">
    <text evidence="6">The sequence shown here is derived from an EMBL/GenBank/DDBJ whole genome shotgun (WGS) entry which is preliminary data.</text>
</comment>
<feature type="transmembrane region" description="Helical" evidence="5">
    <location>
        <begin position="27"/>
        <end position="48"/>
    </location>
</feature>
<dbReference type="Gene3D" id="1.20.1280.290">
    <property type="match status" value="1"/>
</dbReference>
<evidence type="ECO:0000313" key="7">
    <source>
        <dbReference type="Proteomes" id="UP000539372"/>
    </source>
</evidence>
<evidence type="ECO:0000256" key="1">
    <source>
        <dbReference type="ARBA" id="ARBA00004141"/>
    </source>
</evidence>
<dbReference type="EMBL" id="JABBNT010000005">
    <property type="protein sequence ID" value="NMM46121.1"/>
    <property type="molecule type" value="Genomic_DNA"/>
</dbReference>
<feature type="transmembrane region" description="Helical" evidence="5">
    <location>
        <begin position="54"/>
        <end position="71"/>
    </location>
</feature>
<protein>
    <submittedName>
        <fullName evidence="6">SemiSWEET transporter</fullName>
    </submittedName>
</protein>
<gene>
    <name evidence="6" type="ORF">HH303_16635</name>
</gene>
<organism evidence="6 7">
    <name type="scientific">Pacificispira spongiicola</name>
    <dbReference type="NCBI Taxonomy" id="2729598"/>
    <lineage>
        <taxon>Bacteria</taxon>
        <taxon>Pseudomonadati</taxon>
        <taxon>Pseudomonadota</taxon>
        <taxon>Alphaproteobacteria</taxon>
        <taxon>Rhodospirillales</taxon>
        <taxon>Rhodospirillaceae</taxon>
        <taxon>Pacificispira</taxon>
    </lineage>
</organism>
<keyword evidence="4 5" id="KW-0472">Membrane</keyword>
<dbReference type="NCBIfam" id="NF037968">
    <property type="entry name" value="SemiSWEET_2"/>
    <property type="match status" value="1"/>
</dbReference>
<evidence type="ECO:0000256" key="2">
    <source>
        <dbReference type="ARBA" id="ARBA00022692"/>
    </source>
</evidence>
<dbReference type="InterPro" id="IPR006603">
    <property type="entry name" value="PQ-loop_rpt"/>
</dbReference>
<keyword evidence="2 5" id="KW-0812">Transmembrane</keyword>
<keyword evidence="7" id="KW-1185">Reference proteome</keyword>
<dbReference type="Pfam" id="PF04193">
    <property type="entry name" value="PQ-loop"/>
    <property type="match status" value="1"/>
</dbReference>